<evidence type="ECO:0000256" key="5">
    <source>
        <dbReference type="ARBA" id="ARBA00048542"/>
    </source>
</evidence>
<evidence type="ECO:0000256" key="6">
    <source>
        <dbReference type="HAMAP-Rule" id="MF_01216"/>
    </source>
</evidence>
<comment type="caution">
    <text evidence="8">The sequence shown here is derived from an EMBL/GenBank/DDBJ whole genome shotgun (WGS) entry which is preliminary data.</text>
</comment>
<feature type="binding site" evidence="6">
    <location>
        <begin position="96"/>
        <end position="99"/>
    </location>
    <ligand>
        <name>FMN</name>
        <dbReference type="ChEBI" id="CHEBI:58210"/>
    </ligand>
</feature>
<reference evidence="8 9" key="1">
    <citation type="journal article" date="2020" name="Genome Biol. Evol.">
        <title>Rhizobium dioscoreae sp. nov., a plant growth-promoting bacterium isolated from yam (Dioscorea species).</title>
        <authorList>
            <person name="Ouyabe M."/>
            <person name="Tanaka N."/>
            <person name="Shiwa Y."/>
            <person name="Fujita N."/>
            <person name="Kikuno H."/>
            <person name="Babil P."/>
            <person name="Shiwachi H."/>
        </authorList>
    </citation>
    <scope>NUCLEOTIDE SEQUENCE [LARGE SCALE GENOMIC DNA]</scope>
    <source>
        <strain evidence="8 9">S-93</strain>
    </source>
</reference>
<proteinExistence type="inferred from homology"/>
<keyword evidence="2 6" id="KW-0288">FMN</keyword>
<evidence type="ECO:0000256" key="3">
    <source>
        <dbReference type="ARBA" id="ARBA00023002"/>
    </source>
</evidence>
<evidence type="ECO:0000313" key="8">
    <source>
        <dbReference type="EMBL" id="GES53628.1"/>
    </source>
</evidence>
<comment type="function">
    <text evidence="6">Quinone reductase that provides resistance to thiol-specific stress caused by electrophilic quinones.</text>
</comment>
<organism evidence="8 9">
    <name type="scientific">Rhizobium dioscoreae</name>
    <dbReference type="NCBI Taxonomy" id="2653122"/>
    <lineage>
        <taxon>Bacteria</taxon>
        <taxon>Pseudomonadati</taxon>
        <taxon>Pseudomonadota</taxon>
        <taxon>Alphaproteobacteria</taxon>
        <taxon>Hyphomicrobiales</taxon>
        <taxon>Rhizobiaceae</taxon>
        <taxon>Rhizobium/Agrobacterium group</taxon>
        <taxon>Rhizobium</taxon>
    </lineage>
</organism>
<protein>
    <recommendedName>
        <fullName evidence="6">FMN dependent NADH:quinone oxidoreductase</fullName>
        <ecNumber evidence="6">1.6.5.-</ecNumber>
    </recommendedName>
    <alternativeName>
        <fullName evidence="6">Azo-dye reductase</fullName>
    </alternativeName>
    <alternativeName>
        <fullName evidence="6">FMN-dependent NADH-azo compound oxidoreductase</fullName>
    </alternativeName>
    <alternativeName>
        <fullName evidence="6">FMN-dependent NADH-azoreductase</fullName>
        <ecNumber evidence="6">1.7.1.17</ecNumber>
    </alternativeName>
</protein>
<keyword evidence="3 6" id="KW-0560">Oxidoreductase</keyword>
<sequence length="209" mass="22464">MKILHIDSSISGDNSITRELTAAVVANIVVADPSTEITYRDLVADPVAHLDGAIAAGFRPLGISTFDDATQREHEISDQLVTEFLGSDTVIIGAPMYNFSVSTQLKAWLDRIAQPGKTFKYTATGPVGLAGGKRVIVVSARGGFYIEGPMARLDFQESYLKGFFGFLGIDDVRFVRVEGVSRGEEIRQKGITAARAAITDVLADIRAVA</sequence>
<evidence type="ECO:0000259" key="7">
    <source>
        <dbReference type="Pfam" id="PF02525"/>
    </source>
</evidence>
<dbReference type="InterPro" id="IPR029039">
    <property type="entry name" value="Flavoprotein-like_sf"/>
</dbReference>
<evidence type="ECO:0000256" key="2">
    <source>
        <dbReference type="ARBA" id="ARBA00022643"/>
    </source>
</evidence>
<gene>
    <name evidence="8" type="primary">azoR_3</name>
    <name evidence="6" type="synonym">azoR</name>
    <name evidence="8" type="ORF">RsS93_62420</name>
</gene>
<dbReference type="EC" id="1.7.1.17" evidence="6"/>
<keyword evidence="9" id="KW-1185">Reference proteome</keyword>
<dbReference type="Proteomes" id="UP000390335">
    <property type="component" value="Unassembled WGS sequence"/>
</dbReference>
<dbReference type="PANTHER" id="PTHR43741:SF4">
    <property type="entry name" value="FMN-DEPENDENT NADH:QUINONE OXIDOREDUCTASE"/>
    <property type="match status" value="1"/>
</dbReference>
<dbReference type="Gene3D" id="3.40.50.360">
    <property type="match status" value="1"/>
</dbReference>
<evidence type="ECO:0000256" key="4">
    <source>
        <dbReference type="ARBA" id="ARBA00023027"/>
    </source>
</evidence>
<comment type="subunit">
    <text evidence="6">Homodimer.</text>
</comment>
<comment type="catalytic activity">
    <reaction evidence="6">
        <text>2 a quinone + NADH + H(+) = 2 a 1,4-benzosemiquinone + NAD(+)</text>
        <dbReference type="Rhea" id="RHEA:65952"/>
        <dbReference type="ChEBI" id="CHEBI:15378"/>
        <dbReference type="ChEBI" id="CHEBI:57540"/>
        <dbReference type="ChEBI" id="CHEBI:57945"/>
        <dbReference type="ChEBI" id="CHEBI:132124"/>
        <dbReference type="ChEBI" id="CHEBI:134225"/>
    </reaction>
</comment>
<comment type="similarity">
    <text evidence="6">Belongs to the azoreductase type 1 family.</text>
</comment>
<dbReference type="EC" id="1.6.5.-" evidence="6"/>
<dbReference type="InterPro" id="IPR023048">
    <property type="entry name" value="NADH:quinone_OxRdtase_FMN_depd"/>
</dbReference>
<dbReference type="InterPro" id="IPR050104">
    <property type="entry name" value="FMN-dep_NADH:Q_OxRdtase_AzoR1"/>
</dbReference>
<dbReference type="Pfam" id="PF02525">
    <property type="entry name" value="Flavodoxin_2"/>
    <property type="match status" value="1"/>
</dbReference>
<keyword evidence="1 6" id="KW-0285">Flavoprotein</keyword>
<dbReference type="HAMAP" id="MF_01216">
    <property type="entry name" value="Azoreductase_type1"/>
    <property type="match status" value="1"/>
</dbReference>
<dbReference type="RefSeq" id="WP_152094960.1">
    <property type="nucleotide sequence ID" value="NZ_BLAJ01000022.1"/>
</dbReference>
<keyword evidence="4 6" id="KW-0520">NAD</keyword>
<comment type="function">
    <text evidence="6">Also exhibits azoreductase activity. Catalyzes the reductive cleavage of the azo bond in aromatic azo compounds to the corresponding amines.</text>
</comment>
<comment type="caution">
    <text evidence="6">Lacks conserved residue(s) required for the propagation of feature annotation.</text>
</comment>
<dbReference type="SUPFAM" id="SSF52218">
    <property type="entry name" value="Flavoproteins"/>
    <property type="match status" value="1"/>
</dbReference>
<feature type="binding site" evidence="6">
    <location>
        <position position="9"/>
    </location>
    <ligand>
        <name>FMN</name>
        <dbReference type="ChEBI" id="CHEBI:58210"/>
    </ligand>
</feature>
<evidence type="ECO:0000256" key="1">
    <source>
        <dbReference type="ARBA" id="ARBA00022630"/>
    </source>
</evidence>
<comment type="cofactor">
    <cofactor evidence="6">
        <name>FMN</name>
        <dbReference type="ChEBI" id="CHEBI:58210"/>
    </cofactor>
    <text evidence="6">Binds 1 FMN per subunit.</text>
</comment>
<name>A0ABQ0ZDP2_9HYPH</name>
<evidence type="ECO:0000313" key="9">
    <source>
        <dbReference type="Proteomes" id="UP000390335"/>
    </source>
</evidence>
<dbReference type="EMBL" id="BLAJ01000022">
    <property type="protein sequence ID" value="GES53628.1"/>
    <property type="molecule type" value="Genomic_DNA"/>
</dbReference>
<accession>A0ABQ0ZDP2</accession>
<feature type="domain" description="Flavodoxin-like fold" evidence="7">
    <location>
        <begin position="1"/>
        <end position="200"/>
    </location>
</feature>
<dbReference type="PANTHER" id="PTHR43741">
    <property type="entry name" value="FMN-DEPENDENT NADH-AZOREDUCTASE 1"/>
    <property type="match status" value="1"/>
</dbReference>
<comment type="catalytic activity">
    <reaction evidence="5">
        <text>N,N-dimethyl-1,4-phenylenediamine + anthranilate + 2 NAD(+) = 2-(4-dimethylaminophenyl)diazenylbenzoate + 2 NADH + 2 H(+)</text>
        <dbReference type="Rhea" id="RHEA:55872"/>
        <dbReference type="ChEBI" id="CHEBI:15378"/>
        <dbReference type="ChEBI" id="CHEBI:15783"/>
        <dbReference type="ChEBI" id="CHEBI:16567"/>
        <dbReference type="ChEBI" id="CHEBI:57540"/>
        <dbReference type="ChEBI" id="CHEBI:57945"/>
        <dbReference type="ChEBI" id="CHEBI:71579"/>
        <dbReference type="EC" id="1.7.1.17"/>
    </reaction>
    <physiologicalReaction direction="right-to-left" evidence="5">
        <dbReference type="Rhea" id="RHEA:55874"/>
    </physiologicalReaction>
</comment>
<dbReference type="InterPro" id="IPR003680">
    <property type="entry name" value="Flavodoxin_fold"/>
</dbReference>